<evidence type="ECO:0000259" key="5">
    <source>
        <dbReference type="Pfam" id="PF00326"/>
    </source>
</evidence>
<evidence type="ECO:0000256" key="1">
    <source>
        <dbReference type="ARBA" id="ARBA00005228"/>
    </source>
</evidence>
<comment type="similarity">
    <text evidence="1">Belongs to the peptidase S9A family.</text>
</comment>
<organism evidence="7 8">
    <name type="scientific">Enhygromyxa salina</name>
    <dbReference type="NCBI Taxonomy" id="215803"/>
    <lineage>
        <taxon>Bacteria</taxon>
        <taxon>Pseudomonadati</taxon>
        <taxon>Myxococcota</taxon>
        <taxon>Polyangia</taxon>
        <taxon>Nannocystales</taxon>
        <taxon>Nannocystaceae</taxon>
        <taxon>Enhygromyxa</taxon>
    </lineage>
</organism>
<keyword evidence="2 7" id="KW-0645">Protease</keyword>
<keyword evidence="4" id="KW-0720">Serine protease</keyword>
<reference evidence="7 8" key="1">
    <citation type="submission" date="2018-03" db="EMBL/GenBank/DDBJ databases">
        <title>Draft Genome Sequences of the Obligatory Marine Myxobacteria Enhygromyxa salina SWB005.</title>
        <authorList>
            <person name="Poehlein A."/>
            <person name="Moghaddam J.A."/>
            <person name="Harms H."/>
            <person name="Alanjari M."/>
            <person name="Koenig G.M."/>
            <person name="Daniel R."/>
            <person name="Schaeberle T.F."/>
        </authorList>
    </citation>
    <scope>NUCLEOTIDE SEQUENCE [LARGE SCALE GENOMIC DNA]</scope>
    <source>
        <strain evidence="7 8">SWB005</strain>
    </source>
</reference>
<evidence type="ECO:0000256" key="3">
    <source>
        <dbReference type="ARBA" id="ARBA00022801"/>
    </source>
</evidence>
<evidence type="ECO:0000313" key="7">
    <source>
        <dbReference type="EMBL" id="PRP92876.1"/>
    </source>
</evidence>
<dbReference type="InterPro" id="IPR002470">
    <property type="entry name" value="Peptidase_S9A"/>
</dbReference>
<feature type="domain" description="Peptidase S9 prolyl oligopeptidase catalytic" evidence="5">
    <location>
        <begin position="473"/>
        <end position="688"/>
    </location>
</feature>
<dbReference type="SUPFAM" id="SSF50993">
    <property type="entry name" value="Peptidase/esterase 'gauge' domain"/>
    <property type="match status" value="1"/>
</dbReference>
<proteinExistence type="inferred from homology"/>
<dbReference type="GO" id="GO:0006508">
    <property type="term" value="P:proteolysis"/>
    <property type="evidence" value="ECO:0007669"/>
    <property type="project" value="UniProtKB-KW"/>
</dbReference>
<protein>
    <submittedName>
        <fullName evidence="7">Protease 2</fullName>
        <ecNumber evidence="7">3.4.21.83</ecNumber>
    </submittedName>
</protein>
<dbReference type="AlphaFoldDB" id="A0A2S9XJ21"/>
<dbReference type="Pfam" id="PF00326">
    <property type="entry name" value="Peptidase_S9"/>
    <property type="match status" value="1"/>
</dbReference>
<dbReference type="EC" id="3.4.21.83" evidence="7"/>
<dbReference type="PRINTS" id="PR00862">
    <property type="entry name" value="PROLIGOPTASE"/>
</dbReference>
<dbReference type="Gene3D" id="3.40.50.1820">
    <property type="entry name" value="alpha/beta hydrolase"/>
    <property type="match status" value="1"/>
</dbReference>
<evidence type="ECO:0000313" key="8">
    <source>
        <dbReference type="Proteomes" id="UP000237968"/>
    </source>
</evidence>
<dbReference type="SUPFAM" id="SSF53474">
    <property type="entry name" value="alpha/beta-Hydrolases"/>
    <property type="match status" value="1"/>
</dbReference>
<dbReference type="InterPro" id="IPR051543">
    <property type="entry name" value="Serine_Peptidase_S9A"/>
</dbReference>
<dbReference type="PANTHER" id="PTHR11757:SF19">
    <property type="entry name" value="PROLYL ENDOPEPTIDASE-LIKE"/>
    <property type="match status" value="1"/>
</dbReference>
<sequence length="696" mass="77678">MTQAPPDPPKRPVSRELFGERLVDDYAWLRDRDDPAVRAHLELETARAEALLDARTGELRAQLYAQMRARIKEDDRSVPSPDGPWCYYSRTEVGDEYPRHCRRPRASESAPEQVYLDENRLAEGHEYFGLAALAISPNHRLCAYAVDLDGDEIYTIHILDLDTGELLPDTLPGCGSSLAWADDGVLFYTRLDDAHRPWQAWRHRLGQAPSDDQCVHDEPDERFYVSLYRTRSRAYVALSIDSNASSEMWLIPSAAPEAAPSLVAARREGVEYGLAHRGEQLFVLTNDGARNFAVELWPLPGAAGPSARVFIAHRDEVLIEDIEVFADHLVVWERCEGLQRIRVVPLAPMPTHAGDDDAPAPGEHLISFPDPTYSIWSGANREFSTSTLRFGYTSLTTPASIYDYNLDSRERVLLKRQEVVGGHDPSDYESARVWATAPDGARVPISLVWRGSLDGPRPLLLHGYGAYGMTMDPSFSRMRLSLLERGLVVAMAHTRGGGELGRHWYEDGKLAHKHNTFDDFIACAEHLIADGWTSASQLAATGGSAGGLLIGAVANARPELFTALVADVPFVDVLNTMLDPSLPLTMMERDEWGDPTTPEGFAWIRAYSPYDNVREQAYPDMLVLAGWNDPRVGYWEPAKWVARLRERKTDAREILLWTNMGAGHGGASGRFEYLHEIALEYAFLIDRLGLPEQPPA</sequence>
<evidence type="ECO:0000256" key="4">
    <source>
        <dbReference type="ARBA" id="ARBA00022825"/>
    </source>
</evidence>
<dbReference type="PANTHER" id="PTHR11757">
    <property type="entry name" value="PROTEASE FAMILY S9A OLIGOPEPTIDASE"/>
    <property type="match status" value="1"/>
</dbReference>
<gene>
    <name evidence="7" type="primary">ptrB_2</name>
    <name evidence="7" type="ORF">ENSA5_46410</name>
</gene>
<dbReference type="InterPro" id="IPR001375">
    <property type="entry name" value="Peptidase_S9_cat"/>
</dbReference>
<dbReference type="Pfam" id="PF02897">
    <property type="entry name" value="Peptidase_S9_N"/>
    <property type="match status" value="1"/>
</dbReference>
<dbReference type="RefSeq" id="WP_106393901.1">
    <property type="nucleotide sequence ID" value="NZ_PVNK01000201.1"/>
</dbReference>
<dbReference type="InterPro" id="IPR023302">
    <property type="entry name" value="Pept_S9A_N"/>
</dbReference>
<dbReference type="Gene3D" id="2.130.10.120">
    <property type="entry name" value="Prolyl oligopeptidase, N-terminal domain"/>
    <property type="match status" value="1"/>
</dbReference>
<accession>A0A2S9XJ21</accession>
<dbReference type="GO" id="GO:0004252">
    <property type="term" value="F:serine-type endopeptidase activity"/>
    <property type="evidence" value="ECO:0007669"/>
    <property type="project" value="UniProtKB-EC"/>
</dbReference>
<keyword evidence="8" id="KW-1185">Reference proteome</keyword>
<dbReference type="EMBL" id="PVNK01000201">
    <property type="protein sequence ID" value="PRP92876.1"/>
    <property type="molecule type" value="Genomic_DNA"/>
</dbReference>
<dbReference type="Proteomes" id="UP000237968">
    <property type="component" value="Unassembled WGS sequence"/>
</dbReference>
<dbReference type="InterPro" id="IPR029058">
    <property type="entry name" value="AB_hydrolase_fold"/>
</dbReference>
<name>A0A2S9XJ21_9BACT</name>
<dbReference type="OrthoDB" id="9801421at2"/>
<evidence type="ECO:0000259" key="6">
    <source>
        <dbReference type="Pfam" id="PF02897"/>
    </source>
</evidence>
<comment type="caution">
    <text evidence="7">The sequence shown here is derived from an EMBL/GenBank/DDBJ whole genome shotgun (WGS) entry which is preliminary data.</text>
</comment>
<evidence type="ECO:0000256" key="2">
    <source>
        <dbReference type="ARBA" id="ARBA00022670"/>
    </source>
</evidence>
<keyword evidence="3 7" id="KW-0378">Hydrolase</keyword>
<feature type="domain" description="Peptidase S9A N-terminal" evidence="6">
    <location>
        <begin position="10"/>
        <end position="416"/>
    </location>
</feature>